<dbReference type="Proteomes" id="UP000253741">
    <property type="component" value="Unassembled WGS sequence"/>
</dbReference>
<comment type="caution">
    <text evidence="2">The sequence shown here is derived from an EMBL/GenBank/DDBJ whole genome shotgun (WGS) entry which is preliminary data.</text>
</comment>
<accession>A0A370BIB9</accession>
<dbReference type="AlphaFoldDB" id="A0A370BIB9"/>
<organism evidence="2 3">
    <name type="scientific">Streptomyces corynorhini</name>
    <dbReference type="NCBI Taxonomy" id="2282652"/>
    <lineage>
        <taxon>Bacteria</taxon>
        <taxon>Bacillati</taxon>
        <taxon>Actinomycetota</taxon>
        <taxon>Actinomycetes</taxon>
        <taxon>Kitasatosporales</taxon>
        <taxon>Streptomycetaceae</taxon>
        <taxon>Streptomyces</taxon>
    </lineage>
</organism>
<dbReference type="Pfam" id="PF01738">
    <property type="entry name" value="DLH"/>
    <property type="match status" value="1"/>
</dbReference>
<dbReference type="SUPFAM" id="SSF53474">
    <property type="entry name" value="alpha/beta-Hydrolases"/>
    <property type="match status" value="1"/>
</dbReference>
<evidence type="ECO:0000259" key="1">
    <source>
        <dbReference type="Pfam" id="PF01738"/>
    </source>
</evidence>
<keyword evidence="2" id="KW-0378">Hydrolase</keyword>
<protein>
    <submittedName>
        <fullName evidence="2">Dienelactone hydrolase family protein</fullName>
    </submittedName>
</protein>
<reference evidence="2 3" key="1">
    <citation type="submission" date="2018-07" db="EMBL/GenBank/DDBJ databases">
        <title>Streptomyces species from bats.</title>
        <authorList>
            <person name="Dunlap C."/>
        </authorList>
    </citation>
    <scope>NUCLEOTIDE SEQUENCE [LARGE SCALE GENOMIC DNA]</scope>
    <source>
        <strain evidence="2 3">AC230</strain>
    </source>
</reference>
<dbReference type="InterPro" id="IPR051049">
    <property type="entry name" value="Dienelactone_hydrolase-like"/>
</dbReference>
<gene>
    <name evidence="2" type="ORF">DVH02_05680</name>
</gene>
<dbReference type="GO" id="GO:0016787">
    <property type="term" value="F:hydrolase activity"/>
    <property type="evidence" value="ECO:0007669"/>
    <property type="project" value="UniProtKB-KW"/>
</dbReference>
<dbReference type="PANTHER" id="PTHR46623:SF7">
    <property type="entry name" value="CARBOXYMETHYLENEBUTENOLIDASE"/>
    <property type="match status" value="1"/>
</dbReference>
<dbReference type="Gene3D" id="3.40.50.1820">
    <property type="entry name" value="alpha/beta hydrolase"/>
    <property type="match status" value="1"/>
</dbReference>
<dbReference type="InterPro" id="IPR029058">
    <property type="entry name" value="AB_hydrolase_fold"/>
</dbReference>
<name>A0A370BIB9_9ACTN</name>
<dbReference type="EMBL" id="QQNA01000031">
    <property type="protein sequence ID" value="RDG39135.1"/>
    <property type="molecule type" value="Genomic_DNA"/>
</dbReference>
<dbReference type="OrthoDB" id="188362at2"/>
<feature type="domain" description="Dienelactone hydrolase" evidence="1">
    <location>
        <begin position="21"/>
        <end position="228"/>
    </location>
</feature>
<sequence>MSTEPNLQNVSFPSAGTTAYGYLAVPPAGHGPGVVVIQEWWGLTAHIKDVADRLAQAGFVALAPDLYGGEVAHDTDEALRMMLELPTARAVELLEGAVGYLLDRPETDGGTVGTVGFCMGGGFVLGLAAEDQRISAAVPFYGVIKDGVPDFSGLKAEILGHYGERDETVPLATLEELSTTIEDQSGIVPVFHVYPGAGHAFFNDGRPEAHHAASASLAWERTLAFLRERLAQDGS</sequence>
<dbReference type="RefSeq" id="WP_114622571.1">
    <property type="nucleotide sequence ID" value="NZ_QQNA01000031.1"/>
</dbReference>
<keyword evidence="3" id="KW-1185">Reference proteome</keyword>
<dbReference type="PANTHER" id="PTHR46623">
    <property type="entry name" value="CARBOXYMETHYLENEBUTENOLIDASE-RELATED"/>
    <property type="match status" value="1"/>
</dbReference>
<evidence type="ECO:0000313" key="2">
    <source>
        <dbReference type="EMBL" id="RDG39135.1"/>
    </source>
</evidence>
<proteinExistence type="predicted"/>
<evidence type="ECO:0000313" key="3">
    <source>
        <dbReference type="Proteomes" id="UP000253741"/>
    </source>
</evidence>
<dbReference type="InterPro" id="IPR002925">
    <property type="entry name" value="Dienelactn_hydro"/>
</dbReference>